<dbReference type="Proteomes" id="UP000279306">
    <property type="component" value="Chromosome"/>
</dbReference>
<dbReference type="EMBL" id="LR134356">
    <property type="protein sequence ID" value="VEG57086.1"/>
    <property type="molecule type" value="Genomic_DNA"/>
</dbReference>
<reference evidence="1 2" key="1">
    <citation type="submission" date="2018-12" db="EMBL/GenBank/DDBJ databases">
        <authorList>
            <consortium name="Pathogen Informatics"/>
        </authorList>
    </citation>
    <scope>NUCLEOTIDE SEQUENCE [LARGE SCALE GENOMIC DNA]</scope>
    <source>
        <strain evidence="1 2">NCTC10437</strain>
    </source>
</reference>
<keyword evidence="2" id="KW-1185">Reference proteome</keyword>
<dbReference type="KEGG" id="mauu:NCTC10437_04093"/>
<organism evidence="1 2">
    <name type="scientific">Mycolicibacterium aurum</name>
    <name type="common">Mycobacterium aurum</name>
    <dbReference type="NCBI Taxonomy" id="1791"/>
    <lineage>
        <taxon>Bacteria</taxon>
        <taxon>Bacillati</taxon>
        <taxon>Actinomycetota</taxon>
        <taxon>Actinomycetes</taxon>
        <taxon>Mycobacteriales</taxon>
        <taxon>Mycobacteriaceae</taxon>
        <taxon>Mycolicibacterium</taxon>
    </lineage>
</organism>
<protein>
    <submittedName>
        <fullName evidence="1">Uncharacterized protein</fullName>
    </submittedName>
</protein>
<gene>
    <name evidence="1" type="ORF">NCTC10437_04093</name>
</gene>
<evidence type="ECO:0000313" key="1">
    <source>
        <dbReference type="EMBL" id="VEG57086.1"/>
    </source>
</evidence>
<dbReference type="OrthoDB" id="4711589at2"/>
<evidence type="ECO:0000313" key="2">
    <source>
        <dbReference type="Proteomes" id="UP000279306"/>
    </source>
</evidence>
<dbReference type="RefSeq" id="WP_126316623.1">
    <property type="nucleotide sequence ID" value="NZ_CVQQ01000029.1"/>
</dbReference>
<accession>A0A3S4VRG8</accession>
<name>A0A3S4VRG8_MYCAU</name>
<dbReference type="AlphaFoldDB" id="A0A3S4VRG8"/>
<proteinExistence type="predicted"/>
<sequence>MTLVLAAVTGHYAIHASDRYTSVRPTRKHPTPDWDIHANKTVVAIGSDCWLVLGFSGLAYLDDKPTDQLIAEAISGYDDLSGSAAFIPWIVSPQPHYRDIRDRVERKLVEAYSRLPRSTARDYATSVLAAGVQRKDNSIYGVMFKIVTQGKNSIAQELAPSKLRWNQVFTQAIGSRTRNIDITNRAKQRILSDAGSPEEVRNILMDAVSESSKVDSSIGPDIMGVILNKKSNTISTYFRASDPRRQAEIASIVSPDDERAKHIPTVATPYVLEPGMIFGPSVAPPGGWPSNNGITFEFSGFGVEPAASKDGGTFIYVAGQPRKPPPK</sequence>